<dbReference type="SUPFAM" id="SSF46689">
    <property type="entry name" value="Homeodomain-like"/>
    <property type="match status" value="1"/>
</dbReference>
<dbReference type="AlphaFoldDB" id="A0A7M7L2K0"/>
<reference evidence="12" key="1">
    <citation type="submission" date="2021-01" db="UniProtKB">
        <authorList>
            <consortium name="EnsemblMetazoa"/>
        </authorList>
    </citation>
    <scope>IDENTIFICATION</scope>
</reference>
<dbReference type="PROSITE" id="PS50071">
    <property type="entry name" value="HOMEOBOX_2"/>
    <property type="match status" value="1"/>
</dbReference>
<dbReference type="CDD" id="cd00086">
    <property type="entry name" value="homeodomain"/>
    <property type="match status" value="1"/>
</dbReference>
<keyword evidence="6 7" id="KW-0539">Nucleus</keyword>
<feature type="region of interest" description="Disordered" evidence="10">
    <location>
        <begin position="29"/>
        <end position="230"/>
    </location>
</feature>
<comment type="subcellular location">
    <subcellularLocation>
        <location evidence="1 7 8">Nucleus</location>
    </subcellularLocation>
</comment>
<keyword evidence="13" id="KW-1185">Reference proteome</keyword>
<protein>
    <recommendedName>
        <fullName evidence="11">Homeobox domain-containing protein</fullName>
    </recommendedName>
</protein>
<keyword evidence="5 7" id="KW-0371">Homeobox</keyword>
<comment type="similarity">
    <text evidence="2 9">Belongs to the Antp homeobox family.</text>
</comment>
<dbReference type="Gene3D" id="1.10.10.60">
    <property type="entry name" value="Homeodomain-like"/>
    <property type="match status" value="1"/>
</dbReference>
<dbReference type="Proteomes" id="UP000594260">
    <property type="component" value="Unplaced"/>
</dbReference>
<dbReference type="InterPro" id="IPR009057">
    <property type="entry name" value="Homeodomain-like_sf"/>
</dbReference>
<dbReference type="RefSeq" id="XP_022672944.1">
    <property type="nucleotide sequence ID" value="XM_022817209.1"/>
</dbReference>
<evidence type="ECO:0000256" key="3">
    <source>
        <dbReference type="ARBA" id="ARBA00022473"/>
    </source>
</evidence>
<dbReference type="InterPro" id="IPR050296">
    <property type="entry name" value="Antp_homeobox"/>
</dbReference>
<dbReference type="PRINTS" id="PR00025">
    <property type="entry name" value="ANTENNAPEDIA"/>
</dbReference>
<evidence type="ECO:0000256" key="1">
    <source>
        <dbReference type="ARBA" id="ARBA00004123"/>
    </source>
</evidence>
<dbReference type="InterPro" id="IPR020479">
    <property type="entry name" value="HD_metazoa"/>
</dbReference>
<evidence type="ECO:0000256" key="5">
    <source>
        <dbReference type="ARBA" id="ARBA00023155"/>
    </source>
</evidence>
<accession>A0A7M7L2K0</accession>
<organism evidence="12 13">
    <name type="scientific">Varroa destructor</name>
    <name type="common">Honeybee mite</name>
    <dbReference type="NCBI Taxonomy" id="109461"/>
    <lineage>
        <taxon>Eukaryota</taxon>
        <taxon>Metazoa</taxon>
        <taxon>Ecdysozoa</taxon>
        <taxon>Arthropoda</taxon>
        <taxon>Chelicerata</taxon>
        <taxon>Arachnida</taxon>
        <taxon>Acari</taxon>
        <taxon>Parasitiformes</taxon>
        <taxon>Mesostigmata</taxon>
        <taxon>Gamasina</taxon>
        <taxon>Dermanyssoidea</taxon>
        <taxon>Varroidae</taxon>
        <taxon>Varroa</taxon>
    </lineage>
</organism>
<dbReference type="OrthoDB" id="6159439at2759"/>
<dbReference type="SMART" id="SM00389">
    <property type="entry name" value="HOX"/>
    <property type="match status" value="1"/>
</dbReference>
<dbReference type="GO" id="GO:0000978">
    <property type="term" value="F:RNA polymerase II cis-regulatory region sequence-specific DNA binding"/>
    <property type="evidence" value="ECO:0007669"/>
    <property type="project" value="TreeGrafter"/>
</dbReference>
<dbReference type="PANTHER" id="PTHR45659:SF4">
    <property type="entry name" value="HOMEOBOX PROTEIN ABDOMINAL-A"/>
    <property type="match status" value="1"/>
</dbReference>
<evidence type="ECO:0000256" key="2">
    <source>
        <dbReference type="ARBA" id="ARBA00009107"/>
    </source>
</evidence>
<dbReference type="EnsemblMetazoa" id="XM_022817209">
    <property type="protein sequence ID" value="XP_022672944"/>
    <property type="gene ID" value="LOC111255335"/>
</dbReference>
<evidence type="ECO:0000313" key="13">
    <source>
        <dbReference type="Proteomes" id="UP000594260"/>
    </source>
</evidence>
<proteinExistence type="inferred from homology"/>
<evidence type="ECO:0000256" key="7">
    <source>
        <dbReference type="PROSITE-ProRule" id="PRU00108"/>
    </source>
</evidence>
<dbReference type="GO" id="GO:0005634">
    <property type="term" value="C:nucleus"/>
    <property type="evidence" value="ECO:0007669"/>
    <property type="project" value="UniProtKB-SubCell"/>
</dbReference>
<dbReference type="GO" id="GO:0009952">
    <property type="term" value="P:anterior/posterior pattern specification"/>
    <property type="evidence" value="ECO:0007669"/>
    <property type="project" value="TreeGrafter"/>
</dbReference>
<dbReference type="InterPro" id="IPR001356">
    <property type="entry name" value="HD"/>
</dbReference>
<dbReference type="Pfam" id="PF00046">
    <property type="entry name" value="Homeodomain"/>
    <property type="match status" value="1"/>
</dbReference>
<dbReference type="FunFam" id="1.10.10.60:FF:000193">
    <property type="entry name" value="Ultrabithorax, isoform C"/>
    <property type="match status" value="1"/>
</dbReference>
<evidence type="ECO:0000256" key="6">
    <source>
        <dbReference type="ARBA" id="ARBA00023242"/>
    </source>
</evidence>
<dbReference type="GO" id="GO:0000981">
    <property type="term" value="F:DNA-binding transcription factor activity, RNA polymerase II-specific"/>
    <property type="evidence" value="ECO:0007669"/>
    <property type="project" value="InterPro"/>
</dbReference>
<dbReference type="GO" id="GO:0000122">
    <property type="term" value="P:negative regulation of transcription by RNA polymerase II"/>
    <property type="evidence" value="ECO:0007669"/>
    <property type="project" value="TreeGrafter"/>
</dbReference>
<dbReference type="PROSITE" id="PS00027">
    <property type="entry name" value="HOMEOBOX_1"/>
    <property type="match status" value="1"/>
</dbReference>
<dbReference type="InterPro" id="IPR017995">
    <property type="entry name" value="Homeobox_antennapedia"/>
</dbReference>
<dbReference type="InParanoid" id="A0A7M7L2K0"/>
<name>A0A7M7L2K0_VARDE</name>
<feature type="domain" description="Homeobox" evidence="11">
    <location>
        <begin position="257"/>
        <end position="317"/>
    </location>
</feature>
<dbReference type="GeneID" id="111255335"/>
<feature type="compositionally biased region" description="Low complexity" evidence="10">
    <location>
        <begin position="49"/>
        <end position="58"/>
    </location>
</feature>
<dbReference type="InterPro" id="IPR017970">
    <property type="entry name" value="Homeobox_CS"/>
</dbReference>
<evidence type="ECO:0000256" key="8">
    <source>
        <dbReference type="RuleBase" id="RU000682"/>
    </source>
</evidence>
<dbReference type="PANTHER" id="PTHR45659">
    <property type="entry name" value="HOMEOBOX PROTEIN HOX"/>
    <property type="match status" value="1"/>
</dbReference>
<sequence length="363" mass="38561">MNSYFGWGEPSGSDVSGAYQSATHRNYYPGLAYYSTGTPPQQPGGHAGLGSLSGSVGVYHNPPSVPEVSDSDSDQKYGSPSDPNRSSAGSTGMNLSSRSDGREDRLLPTPQRGEAGANADLVGASGGYSNCSPGAAQGAQQQPTLDKKFSPNPQSGDKASPGLGSLALGKAELDAEPRGPPGAIPGDLRRGFPPQGLDPRALEAAHSPHLGYPMGPDPLRGGYPGGNPSQTPISPYYPWMKGYASNPADGQGGCPTSAPKRTRQTYTRYQTLELEKEFHFNRYLTRRRRIEIAHALCLSERQIKIWFQNRRMKAKKESKLQNGLIPSMGLNKCPPSEVTAILADGKPVTSLEAHHALNGGPYS</sequence>
<evidence type="ECO:0000256" key="9">
    <source>
        <dbReference type="RuleBase" id="RU004442"/>
    </source>
</evidence>
<keyword evidence="4 7" id="KW-0238">DNA-binding</keyword>
<evidence type="ECO:0000313" key="12">
    <source>
        <dbReference type="EnsemblMetazoa" id="XP_022672944"/>
    </source>
</evidence>
<feature type="compositionally biased region" description="Polar residues" evidence="10">
    <location>
        <begin position="76"/>
        <end position="98"/>
    </location>
</feature>
<evidence type="ECO:0000256" key="10">
    <source>
        <dbReference type="SAM" id="MobiDB-lite"/>
    </source>
</evidence>
<evidence type="ECO:0000256" key="4">
    <source>
        <dbReference type="ARBA" id="ARBA00023125"/>
    </source>
</evidence>
<dbReference type="PRINTS" id="PR00024">
    <property type="entry name" value="HOMEOBOX"/>
</dbReference>
<keyword evidence="3" id="KW-0217">Developmental protein</keyword>
<evidence type="ECO:0000259" key="11">
    <source>
        <dbReference type="PROSITE" id="PS50071"/>
    </source>
</evidence>
<dbReference type="KEGG" id="vde:111255335"/>
<feature type="DNA-binding region" description="Homeobox" evidence="7">
    <location>
        <begin position="259"/>
        <end position="318"/>
    </location>
</feature>